<comment type="caution">
    <text evidence="7">The sequence shown here is derived from an EMBL/GenBank/DDBJ whole genome shotgun (WGS) entry which is preliminary data.</text>
</comment>
<keyword evidence="3 5" id="KW-0479">Metal-binding</keyword>
<protein>
    <recommendedName>
        <fullName evidence="5">Ribonuclease VapC</fullName>
        <shortName evidence="5">RNase VapC</shortName>
        <ecNumber evidence="5">3.1.-.-</ecNumber>
    </recommendedName>
    <alternativeName>
        <fullName evidence="5">Toxin VapC</fullName>
    </alternativeName>
</protein>
<evidence type="ECO:0000256" key="1">
    <source>
        <dbReference type="ARBA" id="ARBA00022649"/>
    </source>
</evidence>
<keyword evidence="2 5" id="KW-0540">Nuclease</keyword>
<sequence length="141" mass="15347">MSLYIDTSVLVAALTNEAETVRMQEWLASQNPASLFVSDWVVTEFSSALSIKLRTGQITVTDRANALALFTRLCVESFECLPVTGLQFRTAARFSDQYALGLRAGDALHLAVCADHGVTLCTLDRRLAEAGPQLGLRTVIL</sequence>
<dbReference type="InterPro" id="IPR029060">
    <property type="entry name" value="PIN-like_dom_sf"/>
</dbReference>
<evidence type="ECO:0000256" key="4">
    <source>
        <dbReference type="ARBA" id="ARBA00022801"/>
    </source>
</evidence>
<dbReference type="Gene3D" id="3.40.50.1010">
    <property type="entry name" value="5'-nuclease"/>
    <property type="match status" value="1"/>
</dbReference>
<accession>A0ABS3LPU5</accession>
<evidence type="ECO:0000313" key="7">
    <source>
        <dbReference type="EMBL" id="MBO1329397.1"/>
    </source>
</evidence>
<dbReference type="InterPro" id="IPR022907">
    <property type="entry name" value="VapC_family"/>
</dbReference>
<reference evidence="7 8" key="1">
    <citation type="submission" date="2021-03" db="EMBL/GenBank/DDBJ databases">
        <title>The complete genome sequence of Acetobacter suratthaniensis TBRC 1719.</title>
        <authorList>
            <person name="Charoenyingcharoen P."/>
            <person name="Yukphan P."/>
        </authorList>
    </citation>
    <scope>NUCLEOTIDE SEQUENCE [LARGE SCALE GENOMIC DNA]</scope>
    <source>
        <strain evidence="7 8">TBRC 1719</strain>
    </source>
</reference>
<gene>
    <name evidence="5" type="primary">vapC</name>
    <name evidence="7" type="ORF">J2D75_13050</name>
</gene>
<comment type="similarity">
    <text evidence="5">Belongs to the PINc/VapC protein family.</text>
</comment>
<evidence type="ECO:0000259" key="6">
    <source>
        <dbReference type="Pfam" id="PF01850"/>
    </source>
</evidence>
<dbReference type="EMBL" id="JAFVMG010000020">
    <property type="protein sequence ID" value="MBO1329397.1"/>
    <property type="molecule type" value="Genomic_DNA"/>
</dbReference>
<keyword evidence="8" id="KW-1185">Reference proteome</keyword>
<keyword evidence="5" id="KW-0460">Magnesium</keyword>
<comment type="cofactor">
    <cofactor evidence="5">
        <name>Mg(2+)</name>
        <dbReference type="ChEBI" id="CHEBI:18420"/>
    </cofactor>
</comment>
<feature type="domain" description="PIN" evidence="6">
    <location>
        <begin position="4"/>
        <end position="130"/>
    </location>
</feature>
<feature type="binding site" evidence="5">
    <location>
        <position position="6"/>
    </location>
    <ligand>
        <name>Mg(2+)</name>
        <dbReference type="ChEBI" id="CHEBI:18420"/>
    </ligand>
</feature>
<evidence type="ECO:0000256" key="2">
    <source>
        <dbReference type="ARBA" id="ARBA00022722"/>
    </source>
</evidence>
<keyword evidence="1 5" id="KW-1277">Toxin-antitoxin system</keyword>
<dbReference type="Proteomes" id="UP000664399">
    <property type="component" value="Unassembled WGS sequence"/>
</dbReference>
<comment type="function">
    <text evidence="5">Toxic component of a toxin-antitoxin (TA) system. An RNase.</text>
</comment>
<dbReference type="SUPFAM" id="SSF88723">
    <property type="entry name" value="PIN domain-like"/>
    <property type="match status" value="1"/>
</dbReference>
<evidence type="ECO:0000256" key="5">
    <source>
        <dbReference type="HAMAP-Rule" id="MF_00265"/>
    </source>
</evidence>
<organism evidence="7 8">
    <name type="scientific">Acetobacter suratthaniensis</name>
    <dbReference type="NCBI Taxonomy" id="1502841"/>
    <lineage>
        <taxon>Bacteria</taxon>
        <taxon>Pseudomonadati</taxon>
        <taxon>Pseudomonadota</taxon>
        <taxon>Alphaproteobacteria</taxon>
        <taxon>Acetobacterales</taxon>
        <taxon>Acetobacteraceae</taxon>
        <taxon>Acetobacter</taxon>
    </lineage>
</organism>
<dbReference type="HAMAP" id="MF_00265">
    <property type="entry name" value="VapC_Nob1"/>
    <property type="match status" value="1"/>
</dbReference>
<keyword evidence="4 5" id="KW-0378">Hydrolase</keyword>
<keyword evidence="5" id="KW-0800">Toxin</keyword>
<evidence type="ECO:0000256" key="3">
    <source>
        <dbReference type="ARBA" id="ARBA00022723"/>
    </source>
</evidence>
<proteinExistence type="inferred from homology"/>
<dbReference type="InterPro" id="IPR002716">
    <property type="entry name" value="PIN_dom"/>
</dbReference>
<dbReference type="Pfam" id="PF01850">
    <property type="entry name" value="PIN"/>
    <property type="match status" value="1"/>
</dbReference>
<feature type="binding site" evidence="5">
    <location>
        <position position="106"/>
    </location>
    <ligand>
        <name>Mg(2+)</name>
        <dbReference type="ChEBI" id="CHEBI:18420"/>
    </ligand>
</feature>
<name>A0ABS3LPU5_9PROT</name>
<dbReference type="EC" id="3.1.-.-" evidence="5"/>
<dbReference type="RefSeq" id="WP_207855257.1">
    <property type="nucleotide sequence ID" value="NZ_JAFVMG010000020.1"/>
</dbReference>
<evidence type="ECO:0000313" key="8">
    <source>
        <dbReference type="Proteomes" id="UP000664399"/>
    </source>
</evidence>
<dbReference type="CDD" id="cd09874">
    <property type="entry name" value="PIN_MT3492-like"/>
    <property type="match status" value="1"/>
</dbReference>